<dbReference type="Proteomes" id="UP000730481">
    <property type="component" value="Unassembled WGS sequence"/>
</dbReference>
<organism evidence="2 3">
    <name type="scientific">Fusarium beomiforme</name>
    <dbReference type="NCBI Taxonomy" id="44412"/>
    <lineage>
        <taxon>Eukaryota</taxon>
        <taxon>Fungi</taxon>
        <taxon>Dikarya</taxon>
        <taxon>Ascomycota</taxon>
        <taxon>Pezizomycotina</taxon>
        <taxon>Sordariomycetes</taxon>
        <taxon>Hypocreomycetidae</taxon>
        <taxon>Hypocreales</taxon>
        <taxon>Nectriaceae</taxon>
        <taxon>Fusarium</taxon>
        <taxon>Fusarium burgessii species complex</taxon>
    </lineage>
</organism>
<gene>
    <name evidence="2" type="ORF">FBEOM_12843</name>
</gene>
<evidence type="ECO:0000313" key="3">
    <source>
        <dbReference type="Proteomes" id="UP000730481"/>
    </source>
</evidence>
<dbReference type="OrthoDB" id="5069756at2759"/>
<feature type="region of interest" description="Disordered" evidence="1">
    <location>
        <begin position="278"/>
        <end position="298"/>
    </location>
</feature>
<sequence length="298" mass="34353">MAQPPAFLQRYFVAMTFRLHLETEVIRFNWHDLKEKGNLLTRFKDKNDYHMPGIDNETGRVFVNFLKTQQYEVDYSAAERDPIVGDKVYKTALTCWALACFFNMPSLKEAARTHTIELADLFNPLYVVEVSANCRKASDHIPDLQDFIDFYAEKILLQTSRNVAEEILMQADPPYSPGDAYVLGQLMLKAHGEALNRAFVLFMKVPIPMLPARILPQVMQHIRQQQEANVPEPPHFHFLNEPYYVPVPVVIHAFVEPTTFKRGKMMRAMAGPVNIKQHVGTRDKEKPAKRNKGFSYLL</sequence>
<comment type="caution">
    <text evidence="2">The sequence shown here is derived from an EMBL/GenBank/DDBJ whole genome shotgun (WGS) entry which is preliminary data.</text>
</comment>
<protein>
    <submittedName>
        <fullName evidence="2">Uncharacterized protein</fullName>
    </submittedName>
</protein>
<dbReference type="EMBL" id="PVQB02000868">
    <property type="protein sequence ID" value="KAF4333330.1"/>
    <property type="molecule type" value="Genomic_DNA"/>
</dbReference>
<keyword evidence="3" id="KW-1185">Reference proteome</keyword>
<reference evidence="2" key="1">
    <citation type="journal article" date="2017" name="Mycologia">
        <title>Fusarium algeriense, sp. nov., a novel toxigenic crown rot pathogen of durum wheat from Algeria is nested in the Fusarium burgessii species complex.</title>
        <authorList>
            <person name="Laraba I."/>
            <person name="Keddad A."/>
            <person name="Boureghda H."/>
            <person name="Abdallah N."/>
            <person name="Vaughan M.M."/>
            <person name="Proctor R.H."/>
            <person name="Busman M."/>
            <person name="O'Donnell K."/>
        </authorList>
    </citation>
    <scope>NUCLEOTIDE SEQUENCE</scope>
    <source>
        <strain evidence="2">NRRL 25174</strain>
    </source>
</reference>
<accession>A0A9P5A6S8</accession>
<proteinExistence type="predicted"/>
<name>A0A9P5A6S8_9HYPO</name>
<reference evidence="2" key="2">
    <citation type="submission" date="2020-02" db="EMBL/GenBank/DDBJ databases">
        <title>Identification and distribution of gene clusters putatively required for synthesis of sphingolipid metabolism inhibitors in phylogenetically diverse species of the filamentous fungus Fusarium.</title>
        <authorList>
            <person name="Kim H.-S."/>
            <person name="Busman M."/>
            <person name="Brown D.W."/>
            <person name="Divon H."/>
            <person name="Uhlig S."/>
            <person name="Proctor R.H."/>
        </authorList>
    </citation>
    <scope>NUCLEOTIDE SEQUENCE</scope>
    <source>
        <strain evidence="2">NRRL 25174</strain>
    </source>
</reference>
<evidence type="ECO:0000256" key="1">
    <source>
        <dbReference type="SAM" id="MobiDB-lite"/>
    </source>
</evidence>
<dbReference type="AlphaFoldDB" id="A0A9P5A6S8"/>
<evidence type="ECO:0000313" key="2">
    <source>
        <dbReference type="EMBL" id="KAF4333330.1"/>
    </source>
</evidence>